<evidence type="ECO:0000256" key="11">
    <source>
        <dbReference type="ARBA" id="ARBA00023004"/>
    </source>
</evidence>
<dbReference type="UniPathway" id="UPA00251">
    <property type="reaction ID" value="UER00324"/>
</dbReference>
<dbReference type="GO" id="GO:0070818">
    <property type="term" value="F:protoporphyrinogen oxidase activity"/>
    <property type="evidence" value="ECO:0007669"/>
    <property type="project" value="UniProtKB-UniRule"/>
</dbReference>
<protein>
    <recommendedName>
        <fullName evidence="4 14">Protoporphyrinogen IX oxidase</fullName>
        <shortName evidence="14">PPO</shortName>
        <ecNumber evidence="14 15">1.3.99.-</ecNumber>
    </recommendedName>
</protein>
<dbReference type="Pfam" id="PF03653">
    <property type="entry name" value="UPF0093"/>
    <property type="match status" value="1"/>
</dbReference>
<comment type="function">
    <text evidence="14 15">Catalyzes the oxidation of protoporphyrinogen IX to protoporphyrin IX.</text>
</comment>
<organism evidence="16 17">
    <name type="scientific">Ignatzschineria ureiclastica</name>
    <dbReference type="NCBI Taxonomy" id="472582"/>
    <lineage>
        <taxon>Bacteria</taxon>
        <taxon>Pseudomonadati</taxon>
        <taxon>Pseudomonadota</taxon>
        <taxon>Gammaproteobacteria</taxon>
        <taxon>Cardiobacteriales</taxon>
        <taxon>Ignatzschineriaceae</taxon>
        <taxon>Ignatzschineria</taxon>
    </lineage>
</organism>
<keyword evidence="9 14" id="KW-1133">Transmembrane helix</keyword>
<feature type="transmembrane region" description="Helical" evidence="14">
    <location>
        <begin position="81"/>
        <end position="102"/>
    </location>
</feature>
<dbReference type="GO" id="GO:0006782">
    <property type="term" value="P:protoporphyrinogen IX biosynthetic process"/>
    <property type="evidence" value="ECO:0007669"/>
    <property type="project" value="UniProtKB-UniRule"/>
</dbReference>
<dbReference type="NCBIfam" id="TIGR00701">
    <property type="entry name" value="protoporphyrinogen oxidase HemJ"/>
    <property type="match status" value="1"/>
</dbReference>
<comment type="caution">
    <text evidence="16">The sequence shown here is derived from an EMBL/GenBank/DDBJ whole genome shotgun (WGS) entry which is preliminary data.</text>
</comment>
<evidence type="ECO:0000256" key="1">
    <source>
        <dbReference type="ARBA" id="ARBA00004651"/>
    </source>
</evidence>
<evidence type="ECO:0000256" key="10">
    <source>
        <dbReference type="ARBA" id="ARBA00023002"/>
    </source>
</evidence>
<dbReference type="Proteomes" id="UP000245020">
    <property type="component" value="Unassembled WGS sequence"/>
</dbReference>
<evidence type="ECO:0000313" key="17">
    <source>
        <dbReference type="Proteomes" id="UP000245020"/>
    </source>
</evidence>
<comment type="cofactor">
    <cofactor evidence="14 15">
        <name>heme b</name>
        <dbReference type="ChEBI" id="CHEBI:60344"/>
    </cofactor>
    <text evidence="14 15">Binds 1 heme b (iron(II)-protoporphyrin IX) group per subunit.</text>
</comment>
<evidence type="ECO:0000256" key="13">
    <source>
        <dbReference type="ARBA" id="ARBA00048390"/>
    </source>
</evidence>
<reference evidence="17" key="1">
    <citation type="submission" date="2018-05" db="EMBL/GenBank/DDBJ databases">
        <title>Ignatzschineria dubaiensis sp. nov., isolated from necrotic foot tissues of dromedaries (Camelus dromedarius) and associated maggots in Dubai, United Arab Emirates.</title>
        <authorList>
            <person name="Tsang C.C."/>
            <person name="Tang J.Y.M."/>
            <person name="Fong J.Y.H."/>
            <person name="Kinne J."/>
            <person name="Lee H.H."/>
            <person name="Joseph M."/>
            <person name="Jose S."/>
            <person name="Schuster R.K."/>
            <person name="Tang Y."/>
            <person name="Sivakumar S."/>
            <person name="Chen J.H.K."/>
            <person name="Teng J.L.L."/>
            <person name="Lau S.K.P."/>
            <person name="Wernery U."/>
            <person name="Woo P.C.Y."/>
        </authorList>
    </citation>
    <scope>NUCLEOTIDE SEQUENCE [LARGE SCALE GENOMIC DNA]</scope>
    <source>
        <strain evidence="17">KCTC 22644</strain>
    </source>
</reference>
<evidence type="ECO:0000256" key="8">
    <source>
        <dbReference type="ARBA" id="ARBA00022723"/>
    </source>
</evidence>
<dbReference type="PANTHER" id="PTHR40255:SF1">
    <property type="entry name" value="PROTOPORPHYRINOGEN IX OXIDASE"/>
    <property type="match status" value="1"/>
</dbReference>
<keyword evidence="11 14" id="KW-0408">Iron</keyword>
<dbReference type="GO" id="GO:0005886">
    <property type="term" value="C:plasma membrane"/>
    <property type="evidence" value="ECO:0007669"/>
    <property type="project" value="UniProtKB-SubCell"/>
</dbReference>
<evidence type="ECO:0000256" key="3">
    <source>
        <dbReference type="ARBA" id="ARBA00006501"/>
    </source>
</evidence>
<evidence type="ECO:0000256" key="12">
    <source>
        <dbReference type="ARBA" id="ARBA00023136"/>
    </source>
</evidence>
<keyword evidence="6 14" id="KW-0349">Heme</keyword>
<keyword evidence="17" id="KW-1185">Reference proteome</keyword>
<evidence type="ECO:0000256" key="15">
    <source>
        <dbReference type="PIRNR" id="PIRNR004638"/>
    </source>
</evidence>
<feature type="binding site" description="axial binding residue" evidence="14">
    <location>
        <position position="84"/>
    </location>
    <ligand>
        <name>heme</name>
        <dbReference type="ChEBI" id="CHEBI:30413"/>
    </ligand>
    <ligandPart>
        <name>Fe</name>
        <dbReference type="ChEBI" id="CHEBI:18248"/>
    </ligandPart>
</feature>
<comment type="similarity">
    <text evidence="3 14 15">Belongs to the HemJ family.</text>
</comment>
<dbReference type="GO" id="GO:0046872">
    <property type="term" value="F:metal ion binding"/>
    <property type="evidence" value="ECO:0007669"/>
    <property type="project" value="UniProtKB-UniRule"/>
</dbReference>
<evidence type="ECO:0000313" key="16">
    <source>
        <dbReference type="EMBL" id="PWD80978.1"/>
    </source>
</evidence>
<keyword evidence="7 14" id="KW-0812">Transmembrane</keyword>
<name>A0A2U2AE87_9GAMM</name>
<sequence>MSYLVFKSLHIIFMVTWFAGLFYLPRIFVYHASTTDPETSATFKIMERKLMIMTHIGGALTIIFGLILVMQNPMLWKFGWFHFKLTLVFLLVIYHYFCYHYMMIFRKDQNKHSHKFYRYFNEIPSVILIIVVFLVVLKGIPFINFW</sequence>
<evidence type="ECO:0000256" key="2">
    <source>
        <dbReference type="ARBA" id="ARBA00005073"/>
    </source>
</evidence>
<evidence type="ECO:0000256" key="7">
    <source>
        <dbReference type="ARBA" id="ARBA00022692"/>
    </source>
</evidence>
<feature type="transmembrane region" description="Helical" evidence="14">
    <location>
        <begin position="6"/>
        <end position="29"/>
    </location>
</feature>
<feature type="transmembrane region" description="Helical" evidence="14">
    <location>
        <begin position="50"/>
        <end position="69"/>
    </location>
</feature>
<evidence type="ECO:0000256" key="9">
    <source>
        <dbReference type="ARBA" id="ARBA00022989"/>
    </source>
</evidence>
<dbReference type="OrthoDB" id="9800824at2"/>
<dbReference type="InterPro" id="IPR005265">
    <property type="entry name" value="HemJ-like"/>
</dbReference>
<comment type="pathway">
    <text evidence="2 14 15">Porphyrin-containing compound metabolism; protoporphyrin-IX biosynthesis; protoporphyrin-IX from protoporphyrinogen-IX: step 1/1.</text>
</comment>
<feature type="transmembrane region" description="Helical" evidence="14">
    <location>
        <begin position="123"/>
        <end position="143"/>
    </location>
</feature>
<dbReference type="PIRSF" id="PIRSF004638">
    <property type="entry name" value="UCP004638"/>
    <property type="match status" value="1"/>
</dbReference>
<keyword evidence="8 14" id="KW-0479">Metal-binding</keyword>
<dbReference type="RefSeq" id="WP_109189627.1">
    <property type="nucleotide sequence ID" value="NZ_BMYA01000002.1"/>
</dbReference>
<dbReference type="PANTHER" id="PTHR40255">
    <property type="entry name" value="UPF0093 MEMBRANE PROTEIN SLR1790"/>
    <property type="match status" value="1"/>
</dbReference>
<evidence type="ECO:0000256" key="5">
    <source>
        <dbReference type="ARBA" id="ARBA00022475"/>
    </source>
</evidence>
<keyword evidence="5 14" id="KW-1003">Cell membrane</keyword>
<comment type="catalytic activity">
    <reaction evidence="13 14 15">
        <text>protoporphyrinogen IX + 3 A = protoporphyrin IX + 3 AH2</text>
        <dbReference type="Rhea" id="RHEA:62000"/>
        <dbReference type="ChEBI" id="CHEBI:13193"/>
        <dbReference type="ChEBI" id="CHEBI:17499"/>
        <dbReference type="ChEBI" id="CHEBI:57306"/>
        <dbReference type="ChEBI" id="CHEBI:57307"/>
    </reaction>
</comment>
<evidence type="ECO:0000256" key="4">
    <source>
        <dbReference type="ARBA" id="ARBA00017504"/>
    </source>
</evidence>
<keyword evidence="10 14" id="KW-0560">Oxidoreductase</keyword>
<comment type="subunit">
    <text evidence="14">Homodimer.</text>
</comment>
<proteinExistence type="inferred from homology"/>
<dbReference type="EMBL" id="QEWQ01000004">
    <property type="protein sequence ID" value="PWD80978.1"/>
    <property type="molecule type" value="Genomic_DNA"/>
</dbReference>
<keyword evidence="12 14" id="KW-0472">Membrane</keyword>
<gene>
    <name evidence="16" type="primary">hemJ</name>
    <name evidence="16" type="ORF">DC083_07715</name>
</gene>
<feature type="binding site" description="axial binding residue" evidence="14">
    <location>
        <position position="10"/>
    </location>
    <ligand>
        <name>heme</name>
        <dbReference type="ChEBI" id="CHEBI:30413"/>
    </ligand>
    <ligandPart>
        <name>Fe</name>
        <dbReference type="ChEBI" id="CHEBI:18248"/>
    </ligandPart>
</feature>
<dbReference type="HAMAP" id="MF_02239">
    <property type="entry name" value="HemJ"/>
    <property type="match status" value="1"/>
</dbReference>
<dbReference type="EC" id="1.3.99.-" evidence="14 15"/>
<evidence type="ECO:0000256" key="6">
    <source>
        <dbReference type="ARBA" id="ARBA00022617"/>
    </source>
</evidence>
<comment type="subcellular location">
    <subcellularLocation>
        <location evidence="1 14">Cell membrane</location>
        <topology evidence="1 14">Multi-pass membrane protein</topology>
    </subcellularLocation>
</comment>
<accession>A0A2U2AE87</accession>
<evidence type="ECO:0000256" key="14">
    <source>
        <dbReference type="HAMAP-Rule" id="MF_02239"/>
    </source>
</evidence>
<dbReference type="AlphaFoldDB" id="A0A2U2AE87"/>